<dbReference type="CDD" id="cd18533">
    <property type="entry name" value="PTP_fungal"/>
    <property type="match status" value="1"/>
</dbReference>
<dbReference type="GO" id="GO:0001403">
    <property type="term" value="P:invasive growth in response to glucose limitation"/>
    <property type="evidence" value="ECO:0007669"/>
    <property type="project" value="EnsemblFungi"/>
</dbReference>
<name>A0A1U7LH07_NEOID</name>
<dbReference type="OMA" id="TMICGNI"/>
<dbReference type="AlphaFoldDB" id="A0A1U7LH07"/>
<dbReference type="InterPro" id="IPR003595">
    <property type="entry name" value="Tyr_Pase_cat"/>
</dbReference>
<feature type="domain" description="Tyrosine-protein phosphatase" evidence="2">
    <location>
        <begin position="36"/>
        <end position="304"/>
    </location>
</feature>
<dbReference type="Gene3D" id="3.90.190.10">
    <property type="entry name" value="Protein tyrosine phosphatase superfamily"/>
    <property type="match status" value="1"/>
</dbReference>
<dbReference type="GO" id="GO:0007124">
    <property type="term" value="P:pseudohyphal growth"/>
    <property type="evidence" value="ECO:0007669"/>
    <property type="project" value="EnsemblFungi"/>
</dbReference>
<proteinExistence type="inferred from homology"/>
<reference evidence="4 5" key="1">
    <citation type="submission" date="2016-04" db="EMBL/GenBank/DDBJ databases">
        <title>Evolutionary innovation and constraint leading to complex multicellularity in the Ascomycota.</title>
        <authorList>
            <person name="Cisse O."/>
            <person name="Nguyen A."/>
            <person name="Hewitt D.A."/>
            <person name="Jedd G."/>
            <person name="Stajich J.E."/>
        </authorList>
    </citation>
    <scope>NUCLEOTIDE SEQUENCE [LARGE SCALE GENOMIC DNA]</scope>
    <source>
        <strain evidence="4 5">DAH-3</strain>
    </source>
</reference>
<evidence type="ECO:0000313" key="5">
    <source>
        <dbReference type="Proteomes" id="UP000186594"/>
    </source>
</evidence>
<dbReference type="GO" id="GO:0004725">
    <property type="term" value="F:protein tyrosine phosphatase activity"/>
    <property type="evidence" value="ECO:0007669"/>
    <property type="project" value="EnsemblFungi"/>
</dbReference>
<dbReference type="SMART" id="SM00404">
    <property type="entry name" value="PTPc_motif"/>
    <property type="match status" value="1"/>
</dbReference>
<dbReference type="STRING" id="1198029.A0A1U7LH07"/>
<dbReference type="InterPro" id="IPR016130">
    <property type="entry name" value="Tyr_Pase_AS"/>
</dbReference>
<keyword evidence="5" id="KW-1185">Reference proteome</keyword>
<dbReference type="Pfam" id="PF00102">
    <property type="entry name" value="Y_phosphatase"/>
    <property type="match status" value="1"/>
</dbReference>
<dbReference type="PROSITE" id="PS00383">
    <property type="entry name" value="TYR_PHOSPHATASE_1"/>
    <property type="match status" value="1"/>
</dbReference>
<comment type="similarity">
    <text evidence="1">Belongs to the protein-tyrosine phosphatase family. Non-receptor class subfamily.</text>
</comment>
<dbReference type="InterPro" id="IPR029021">
    <property type="entry name" value="Prot-tyrosine_phosphatase-like"/>
</dbReference>
<evidence type="ECO:0000259" key="2">
    <source>
        <dbReference type="PROSITE" id="PS50055"/>
    </source>
</evidence>
<comment type="caution">
    <text evidence="4">The sequence shown here is derived from an EMBL/GenBank/DDBJ whole genome shotgun (WGS) entry which is preliminary data.</text>
</comment>
<evidence type="ECO:0000256" key="1">
    <source>
        <dbReference type="ARBA" id="ARBA00009649"/>
    </source>
</evidence>
<evidence type="ECO:0000313" key="4">
    <source>
        <dbReference type="EMBL" id="OLL21811.1"/>
    </source>
</evidence>
<dbReference type="PANTHER" id="PTHR19134">
    <property type="entry name" value="RECEPTOR-TYPE TYROSINE-PROTEIN PHOSPHATASE"/>
    <property type="match status" value="1"/>
</dbReference>
<dbReference type="SMART" id="SM00194">
    <property type="entry name" value="PTPc"/>
    <property type="match status" value="1"/>
</dbReference>
<protein>
    <submittedName>
        <fullName evidence="4">Tyrosine-protein phosphatase 2</fullName>
    </submittedName>
</protein>
<evidence type="ECO:0000259" key="3">
    <source>
        <dbReference type="PROSITE" id="PS50056"/>
    </source>
</evidence>
<feature type="domain" description="Tyrosine specific protein phosphatases" evidence="3">
    <location>
        <begin position="218"/>
        <end position="295"/>
    </location>
</feature>
<dbReference type="EMBL" id="LXFE01004239">
    <property type="protein sequence ID" value="OLL21811.1"/>
    <property type="molecule type" value="Genomic_DNA"/>
</dbReference>
<dbReference type="PRINTS" id="PR00700">
    <property type="entry name" value="PRTYPHPHTASE"/>
</dbReference>
<dbReference type="Proteomes" id="UP000186594">
    <property type="component" value="Unassembled WGS sequence"/>
</dbReference>
<dbReference type="SUPFAM" id="SSF52799">
    <property type="entry name" value="(Phosphotyrosine protein) phosphatases II"/>
    <property type="match status" value="1"/>
</dbReference>
<organism evidence="4 5">
    <name type="scientific">Neolecta irregularis (strain DAH-3)</name>
    <dbReference type="NCBI Taxonomy" id="1198029"/>
    <lineage>
        <taxon>Eukaryota</taxon>
        <taxon>Fungi</taxon>
        <taxon>Dikarya</taxon>
        <taxon>Ascomycota</taxon>
        <taxon>Taphrinomycotina</taxon>
        <taxon>Neolectales</taxon>
        <taxon>Neolectaceae</taxon>
        <taxon>Neolecta</taxon>
    </lineage>
</organism>
<dbReference type="InterPro" id="IPR050348">
    <property type="entry name" value="Protein-Tyr_Phosphatase"/>
</dbReference>
<sequence length="310" mass="35634">MPAFPVRLKHIMGYSTPLPAFLKQSPSPNLDSPKAKFTEIRELEQDRIFAAAHDETSPWSTRTATAEANESLNRYCDIKCFDGNRIKLSRRDNDYINASYIDSGRRRFIAAQGPLEETISGFWQMVWEQCRHVGLVCMLTKTHEGGRDKCAQYWPTRVDEKMEFAEYRVMAFQQRRDSKAEATVTMIKLSRGEKAKKVYHILFDRWADYAAPDDGSLIALIELVNKVTDEELENSRPIIHCSAGVGRSGTFIAMNTLLDRFSAITSEEDGDPIFDTVNELRSQRLQMVQSLDQYEALYTVLRNLWKERRG</sequence>
<dbReference type="OrthoDB" id="10253954at2759"/>
<dbReference type="InterPro" id="IPR000242">
    <property type="entry name" value="PTP_cat"/>
</dbReference>
<dbReference type="PANTHER" id="PTHR19134:SF449">
    <property type="entry name" value="TYROSINE-PROTEIN PHOSPHATASE 1"/>
    <property type="match status" value="1"/>
</dbReference>
<dbReference type="InterPro" id="IPR000387">
    <property type="entry name" value="Tyr_Pase_dom"/>
</dbReference>
<gene>
    <name evidence="4" type="ORF">NEOLI_001028</name>
</gene>
<dbReference type="PROSITE" id="PS50056">
    <property type="entry name" value="TYR_PHOSPHATASE_2"/>
    <property type="match status" value="1"/>
</dbReference>
<accession>A0A1U7LH07</accession>
<dbReference type="PROSITE" id="PS50055">
    <property type="entry name" value="TYR_PHOSPHATASE_PTP"/>
    <property type="match status" value="1"/>
</dbReference>